<keyword evidence="3" id="KW-1185">Reference proteome</keyword>
<dbReference type="AlphaFoldDB" id="A0AAW1T3L0"/>
<dbReference type="EMBL" id="JALJOV010000468">
    <property type="protein sequence ID" value="KAK9863463.1"/>
    <property type="molecule type" value="Genomic_DNA"/>
</dbReference>
<dbReference type="Proteomes" id="UP001485043">
    <property type="component" value="Unassembled WGS sequence"/>
</dbReference>
<reference evidence="2 3" key="1">
    <citation type="journal article" date="2024" name="Nat. Commun.">
        <title>Phylogenomics reveals the evolutionary origins of lichenization in chlorophyte algae.</title>
        <authorList>
            <person name="Puginier C."/>
            <person name="Libourel C."/>
            <person name="Otte J."/>
            <person name="Skaloud P."/>
            <person name="Haon M."/>
            <person name="Grisel S."/>
            <person name="Petersen M."/>
            <person name="Berrin J.G."/>
            <person name="Delaux P.M."/>
            <person name="Dal Grande F."/>
            <person name="Keller J."/>
        </authorList>
    </citation>
    <scope>NUCLEOTIDE SEQUENCE [LARGE SCALE GENOMIC DNA]</scope>
    <source>
        <strain evidence="2 3">SAG 2523</strain>
    </source>
</reference>
<feature type="compositionally biased region" description="Gly residues" evidence="1">
    <location>
        <begin position="46"/>
        <end position="55"/>
    </location>
</feature>
<gene>
    <name evidence="2" type="ORF">WJX84_006345</name>
</gene>
<comment type="caution">
    <text evidence="2">The sequence shown here is derived from an EMBL/GenBank/DDBJ whole genome shotgun (WGS) entry which is preliminary data.</text>
</comment>
<feature type="region of interest" description="Disordered" evidence="1">
    <location>
        <begin position="29"/>
        <end position="103"/>
    </location>
</feature>
<protein>
    <submittedName>
        <fullName evidence="2">Uncharacterized protein</fullName>
    </submittedName>
</protein>
<organism evidence="2 3">
    <name type="scientific">Apatococcus fuscideae</name>
    <dbReference type="NCBI Taxonomy" id="2026836"/>
    <lineage>
        <taxon>Eukaryota</taxon>
        <taxon>Viridiplantae</taxon>
        <taxon>Chlorophyta</taxon>
        <taxon>core chlorophytes</taxon>
        <taxon>Trebouxiophyceae</taxon>
        <taxon>Chlorellales</taxon>
        <taxon>Chlorellaceae</taxon>
        <taxon>Apatococcus</taxon>
    </lineage>
</organism>
<proteinExistence type="predicted"/>
<sequence length="103" mass="10236">MGQEAPLSRAGSGSSGLTASRAFVATLASHASSGSMQQDFPMSRAGSGGIPGGSFGSRRLSSHGSDTFCITPHFPVSGPLSPAVPSQQPHGPLSHGSKASSEN</sequence>
<feature type="compositionally biased region" description="Polar residues" evidence="1">
    <location>
        <begin position="29"/>
        <end position="40"/>
    </location>
</feature>
<evidence type="ECO:0000313" key="3">
    <source>
        <dbReference type="Proteomes" id="UP001485043"/>
    </source>
</evidence>
<evidence type="ECO:0000313" key="2">
    <source>
        <dbReference type="EMBL" id="KAK9863463.1"/>
    </source>
</evidence>
<evidence type="ECO:0000256" key="1">
    <source>
        <dbReference type="SAM" id="MobiDB-lite"/>
    </source>
</evidence>
<name>A0AAW1T3L0_9CHLO</name>
<accession>A0AAW1T3L0</accession>